<keyword evidence="3" id="KW-1185">Reference proteome</keyword>
<feature type="compositionally biased region" description="Polar residues" evidence="1">
    <location>
        <begin position="52"/>
        <end position="66"/>
    </location>
</feature>
<feature type="compositionally biased region" description="Polar residues" evidence="1">
    <location>
        <begin position="408"/>
        <end position="426"/>
    </location>
</feature>
<feature type="region of interest" description="Disordered" evidence="1">
    <location>
        <begin position="233"/>
        <end position="252"/>
    </location>
</feature>
<evidence type="ECO:0000313" key="3">
    <source>
        <dbReference type="Proteomes" id="UP000030693"/>
    </source>
</evidence>
<protein>
    <submittedName>
        <fullName evidence="2">Uncharacterized protein</fullName>
    </submittedName>
</protein>
<sequence length="615" mass="63144">MFPLRSNTSGPGGRGSGQPAPPAQPVPPAAPEAPDPPTEQGLGRRRLAPQTAGGQSFMDQLTSLQQPERKRSRRQTPPGRPDAGRATARASRPRAAEPANPPPRDPEASALLRATDPPRGQAASHTTPRFSGVPAPAVVTAMAPAAEPAASPPAPPSPPAPVAPVWRFPQVDMALLQPDESTWQASEAAARALLANQELSQERRFQEASQHLRAEIALQLAARPEPLPVGLAAGPFDVGTDSRDTSPGPWCPRAALLGVQRIDPSSPGGVQPPGLPGVDASPPGAVLSDATTVGLDDGHPGDDEQSHESDDLFELEPTGPGSPCSLAAPPSGGLSPGSGALAGSRSADAGPPRECAAGHDSRVAMSSGSQSLGPTESRAAPPLTVCQAAEQAAGRPAEPAPSPAPGQDGSQPTQDLVSQPPTQDLVSQPPARGPSQATMHTASQSVSEGDSQLATWGDSQSDTDGGRSPGAEDGLELAMHSGQAPGTNRGPALQSVCLWSESEGDLATGATDGHALRRLAVMSTMVEMHLSRRPAPGVGPSATAAGVFVPPVHIFPLAGQPVLEGSVERPASERDIHYAKEDGTRRIVLPRHVEVGRSAVQRTAFLCQALERFCE</sequence>
<feature type="compositionally biased region" description="Low complexity" evidence="1">
    <location>
        <begin position="133"/>
        <end position="149"/>
    </location>
</feature>
<gene>
    <name evidence="2" type="ORF">H696_02075</name>
</gene>
<dbReference type="Proteomes" id="UP000030693">
    <property type="component" value="Unassembled WGS sequence"/>
</dbReference>
<evidence type="ECO:0000313" key="2">
    <source>
        <dbReference type="EMBL" id="KCV71125.1"/>
    </source>
</evidence>
<feature type="compositionally biased region" description="Basic and acidic residues" evidence="1">
    <location>
        <begin position="296"/>
        <end position="310"/>
    </location>
</feature>
<evidence type="ECO:0000256" key="1">
    <source>
        <dbReference type="SAM" id="MobiDB-lite"/>
    </source>
</evidence>
<proteinExistence type="predicted"/>
<accession>A0A058ZA52</accession>
<feature type="region of interest" description="Disordered" evidence="1">
    <location>
        <begin position="261"/>
        <end position="474"/>
    </location>
</feature>
<feature type="compositionally biased region" description="Pro residues" evidence="1">
    <location>
        <begin position="19"/>
        <end position="37"/>
    </location>
</feature>
<dbReference type="EMBL" id="KB932203">
    <property type="protein sequence ID" value="KCV71125.1"/>
    <property type="molecule type" value="Genomic_DNA"/>
</dbReference>
<dbReference type="OMA" id="CLWSESE"/>
<name>A0A058ZA52_FONAL</name>
<feature type="compositionally biased region" description="Pro residues" evidence="1">
    <location>
        <begin position="150"/>
        <end position="162"/>
    </location>
</feature>
<organism evidence="2">
    <name type="scientific">Fonticula alba</name>
    <name type="common">Slime mold</name>
    <dbReference type="NCBI Taxonomy" id="691883"/>
    <lineage>
        <taxon>Eukaryota</taxon>
        <taxon>Rotosphaerida</taxon>
        <taxon>Fonticulaceae</taxon>
        <taxon>Fonticula</taxon>
    </lineage>
</organism>
<dbReference type="GeneID" id="20526800"/>
<feature type="compositionally biased region" description="Polar residues" evidence="1">
    <location>
        <begin position="364"/>
        <end position="374"/>
    </location>
</feature>
<dbReference type="RefSeq" id="XP_009494248.1">
    <property type="nucleotide sequence ID" value="XM_009495973.1"/>
</dbReference>
<reference evidence="2" key="1">
    <citation type="submission" date="2013-04" db="EMBL/GenBank/DDBJ databases">
        <title>The Genome Sequence of Fonticula alba ATCC 38817.</title>
        <authorList>
            <consortium name="The Broad Institute Genomics Platform"/>
            <person name="Russ C."/>
            <person name="Cuomo C."/>
            <person name="Burger G."/>
            <person name="Gray M.W."/>
            <person name="Holland P.W.H."/>
            <person name="King N."/>
            <person name="Lang F.B.F."/>
            <person name="Roger A.J."/>
            <person name="Ruiz-Trillo I."/>
            <person name="Brown M."/>
            <person name="Walker B."/>
            <person name="Young S."/>
            <person name="Zeng Q."/>
            <person name="Gargeya S."/>
            <person name="Fitzgerald M."/>
            <person name="Haas B."/>
            <person name="Abouelleil A."/>
            <person name="Allen A.W."/>
            <person name="Alvarado L."/>
            <person name="Arachchi H.M."/>
            <person name="Berlin A.M."/>
            <person name="Chapman S.B."/>
            <person name="Gainer-Dewar J."/>
            <person name="Goldberg J."/>
            <person name="Griggs A."/>
            <person name="Gujja S."/>
            <person name="Hansen M."/>
            <person name="Howarth C."/>
            <person name="Imamovic A."/>
            <person name="Ireland A."/>
            <person name="Larimer J."/>
            <person name="McCowan C."/>
            <person name="Murphy C."/>
            <person name="Pearson M."/>
            <person name="Poon T.W."/>
            <person name="Priest M."/>
            <person name="Roberts A."/>
            <person name="Saif S."/>
            <person name="Shea T."/>
            <person name="Sisk P."/>
            <person name="Sykes S."/>
            <person name="Wortman J."/>
            <person name="Nusbaum C."/>
            <person name="Birren B."/>
        </authorList>
    </citation>
    <scope>NUCLEOTIDE SEQUENCE [LARGE SCALE GENOMIC DNA]</scope>
    <source>
        <strain evidence="2">ATCC 38817</strain>
    </source>
</reference>
<feature type="compositionally biased region" description="Polar residues" evidence="1">
    <location>
        <begin position="435"/>
        <end position="463"/>
    </location>
</feature>
<dbReference type="AlphaFoldDB" id="A0A058ZA52"/>
<feature type="compositionally biased region" description="Low complexity" evidence="1">
    <location>
        <begin position="325"/>
        <end position="350"/>
    </location>
</feature>
<feature type="region of interest" description="Disordered" evidence="1">
    <location>
        <begin position="1"/>
        <end position="164"/>
    </location>
</feature>